<comment type="caution">
    <text evidence="2">The sequence shown here is derived from an EMBL/GenBank/DDBJ whole genome shotgun (WGS) entry which is preliminary data.</text>
</comment>
<organism evidence="2 3">
    <name type="scientific">Ornithinibacillus massiliensis</name>
    <dbReference type="NCBI Taxonomy" id="1944633"/>
    <lineage>
        <taxon>Bacteria</taxon>
        <taxon>Bacillati</taxon>
        <taxon>Bacillota</taxon>
        <taxon>Bacilli</taxon>
        <taxon>Bacillales</taxon>
        <taxon>Bacillaceae</taxon>
        <taxon>Ornithinibacillus</taxon>
    </lineage>
</organism>
<dbReference type="RefSeq" id="WP_211740985.1">
    <property type="nucleotide sequence ID" value="NZ_JAGXBY010000001.1"/>
</dbReference>
<feature type="domain" description="Histidine kinase/HSP90-like ATPase" evidence="1">
    <location>
        <begin position="155"/>
        <end position="301"/>
    </location>
</feature>
<name>A0ABS5M9F5_9BACI</name>
<dbReference type="Gene3D" id="3.30.565.10">
    <property type="entry name" value="Histidine kinase-like ATPase, C-terminal domain"/>
    <property type="match status" value="1"/>
</dbReference>
<reference evidence="2 3" key="1">
    <citation type="submission" date="2021-05" db="EMBL/GenBank/DDBJ databases">
        <title>Ornithinibacillus massiliensis sp. nov.</title>
        <authorList>
            <person name="Iwaza R."/>
            <person name="Lagier J.-C."/>
            <person name="Raoult D."/>
        </authorList>
    </citation>
    <scope>NUCLEOTIDE SEQUENCE [LARGE SCALE GENOMIC DNA]</scope>
    <source>
        <strain evidence="2 3">Marseille-P3601</strain>
    </source>
</reference>
<keyword evidence="3" id="KW-1185">Reference proteome</keyword>
<proteinExistence type="predicted"/>
<dbReference type="InterPro" id="IPR003594">
    <property type="entry name" value="HATPase_dom"/>
</dbReference>
<evidence type="ECO:0000313" key="3">
    <source>
        <dbReference type="Proteomes" id="UP000681870"/>
    </source>
</evidence>
<evidence type="ECO:0000313" key="2">
    <source>
        <dbReference type="EMBL" id="MBS3678941.1"/>
    </source>
</evidence>
<dbReference type="EMBL" id="JAGXBY010000001">
    <property type="protein sequence ID" value="MBS3678941.1"/>
    <property type="molecule type" value="Genomic_DNA"/>
</dbReference>
<dbReference type="Proteomes" id="UP000681870">
    <property type="component" value="Unassembled WGS sequence"/>
</dbReference>
<evidence type="ECO:0000259" key="1">
    <source>
        <dbReference type="Pfam" id="PF02518"/>
    </source>
</evidence>
<dbReference type="InterPro" id="IPR036890">
    <property type="entry name" value="HATPase_C_sf"/>
</dbReference>
<protein>
    <recommendedName>
        <fullName evidence="1">Histidine kinase/HSP90-like ATPase domain-containing protein</fullName>
    </recommendedName>
</protein>
<dbReference type="Pfam" id="PF02518">
    <property type="entry name" value="HATPase_c"/>
    <property type="match status" value="1"/>
</dbReference>
<accession>A0ABS5M9F5</accession>
<gene>
    <name evidence="2" type="ORF">KGF86_01815</name>
</gene>
<dbReference type="SUPFAM" id="SSF55874">
    <property type="entry name" value="ATPase domain of HSP90 chaperone/DNA topoisomerase II/histidine kinase"/>
    <property type="match status" value="1"/>
</dbReference>
<sequence length="337" mass="38772">MQEINIRKLNKEKMFGYCDTIEEYIEDGETSFLLNFKNTNFFEPFAMVYFLAFVHRLRESGITFEYERSIMTNACDYADFMGFFDTLEGSISRSSDLEYDGRTYIRIHSLTKKEIREYEFENGIDMADAVTHFASQMAQFLLHNRNSNAKTQEVLTYSLREIFRNVLEHSTANEIWCSGQYWQRNNTVEVVILDNGVGIKNTITKNIHLREHINNDLQAIKYAMLPGLSGVAFERKGTTAPDYGYPDNSGYGLYVTSEICSNHGEFLIASGESYLRITPEVRRKRSINHRGTAISLKLNLENINEVSITDIVRKGEEIAANSPFRANKRASVLSKRL</sequence>